<dbReference type="FunFam" id="3.80.10.10:FF:000111">
    <property type="entry name" value="LRR receptor-like serine/threonine-protein kinase ERECTA"/>
    <property type="match status" value="1"/>
</dbReference>
<comment type="subcellular location">
    <subcellularLocation>
        <location evidence="1">Cell membrane</location>
        <topology evidence="1">Single-pass type I membrane protein</topology>
    </subcellularLocation>
</comment>
<organism evidence="16 17">
    <name type="scientific">Turnera subulata</name>
    <dbReference type="NCBI Taxonomy" id="218843"/>
    <lineage>
        <taxon>Eukaryota</taxon>
        <taxon>Viridiplantae</taxon>
        <taxon>Streptophyta</taxon>
        <taxon>Embryophyta</taxon>
        <taxon>Tracheophyta</taxon>
        <taxon>Spermatophyta</taxon>
        <taxon>Magnoliopsida</taxon>
        <taxon>eudicotyledons</taxon>
        <taxon>Gunneridae</taxon>
        <taxon>Pentapetalae</taxon>
        <taxon>rosids</taxon>
        <taxon>fabids</taxon>
        <taxon>Malpighiales</taxon>
        <taxon>Passifloraceae</taxon>
        <taxon>Turnera</taxon>
    </lineage>
</organism>
<proteinExistence type="inferred from homology"/>
<dbReference type="FunFam" id="3.80.10.10:FF:001347">
    <property type="entry name" value="LRR receptor-like serine/threonine-protein kinase GSO2"/>
    <property type="match status" value="1"/>
</dbReference>
<evidence type="ECO:0000256" key="4">
    <source>
        <dbReference type="ARBA" id="ARBA00022553"/>
    </source>
</evidence>
<keyword evidence="8" id="KW-0677">Repeat</keyword>
<keyword evidence="6 13" id="KW-0812">Transmembrane</keyword>
<dbReference type="InterPro" id="IPR003591">
    <property type="entry name" value="Leu-rich_rpt_typical-subtyp"/>
</dbReference>
<dbReference type="SUPFAM" id="SSF52058">
    <property type="entry name" value="L domain-like"/>
    <property type="match status" value="2"/>
</dbReference>
<dbReference type="Proteomes" id="UP001141552">
    <property type="component" value="Unassembled WGS sequence"/>
</dbReference>
<dbReference type="Pfam" id="PF23598">
    <property type="entry name" value="LRR_14"/>
    <property type="match status" value="1"/>
</dbReference>
<evidence type="ECO:0000256" key="8">
    <source>
        <dbReference type="ARBA" id="ARBA00022737"/>
    </source>
</evidence>
<dbReference type="Pfam" id="PF13855">
    <property type="entry name" value="LRR_8"/>
    <property type="match status" value="2"/>
</dbReference>
<keyword evidence="4" id="KW-0597">Phosphoprotein</keyword>
<dbReference type="OrthoDB" id="849617at2759"/>
<accession>A0A9Q0J9D8</accession>
<evidence type="ECO:0000313" key="17">
    <source>
        <dbReference type="Proteomes" id="UP001141552"/>
    </source>
</evidence>
<keyword evidence="10 13" id="KW-0472">Membrane</keyword>
<dbReference type="SMART" id="SM00369">
    <property type="entry name" value="LRR_TYP"/>
    <property type="match status" value="13"/>
</dbReference>
<dbReference type="GO" id="GO:0005886">
    <property type="term" value="C:plasma membrane"/>
    <property type="evidence" value="ECO:0007669"/>
    <property type="project" value="UniProtKB-SubCell"/>
</dbReference>
<keyword evidence="7" id="KW-0732">Signal</keyword>
<gene>
    <name evidence="16" type="ORF">Tsubulata_000008</name>
</gene>
<dbReference type="SUPFAM" id="SSF52047">
    <property type="entry name" value="RNI-like"/>
    <property type="match status" value="1"/>
</dbReference>
<evidence type="ECO:0000259" key="14">
    <source>
        <dbReference type="Pfam" id="PF08263"/>
    </source>
</evidence>
<keyword evidence="5" id="KW-0433">Leucine-rich repeat</keyword>
<dbReference type="SMART" id="SM00365">
    <property type="entry name" value="LRR_SD22"/>
    <property type="match status" value="7"/>
</dbReference>
<evidence type="ECO:0000256" key="12">
    <source>
        <dbReference type="ARBA" id="ARBA00023180"/>
    </source>
</evidence>
<evidence type="ECO:0000256" key="6">
    <source>
        <dbReference type="ARBA" id="ARBA00022692"/>
    </source>
</evidence>
<feature type="domain" description="Leucine-rich repeat-containing N-terminal plant-type" evidence="14">
    <location>
        <begin position="19"/>
        <end position="59"/>
    </location>
</feature>
<dbReference type="InterPro" id="IPR013210">
    <property type="entry name" value="LRR_N_plant-typ"/>
</dbReference>
<evidence type="ECO:0000256" key="10">
    <source>
        <dbReference type="ARBA" id="ARBA00023136"/>
    </source>
</evidence>
<sequence>MMKPPPGVEGAKLVGCIEPERQALLDFKQELIDKNGVLSSWGNEEQKRDCCKWRGVGCDNMTGHVTLLDLHTTSSRWDGDAYVMERNLKGNISHSIVALQHLTFLDLGQNDFQGSPFPNFLGSLSKLRHLGLTHNSFAGAVSLQFGNLSSLQSLDLSYVDVQFGDYGWLGHLSSLEKLDLTDCNLRNHSEMLPHQLANLTRLKSLTLRGVDFDFEKLGKLSHLYNLELLDLGANDLTKAGRGLQYQLSNLSRLQSLDLSFITFDFENLDRFPHLTSLQHLDLKGNDLSWPPNWIQNQLVNLSNLQSLDLSNIYFPFNNLAWLSHLSSLENLDLAGNDLSQATDWLQLVFKLPLLKYIKLLGCNISDFLPPSSINASTSLAALDLSRNSLSSSILPWISNFSNLAFLDLSQNQLQGSMPDVFGNLISLENLDLSYNQIEGIIPRSFREIRGLKHLRMNFNNLSGSLPDFIQNLNGCTNSLESLQLGRNQLYGSLPDITRFSFLKEFFVNNNQLNGSLPERFSHRSKLSFLSLTSNQLTGSIPDLTMLSSLAHLLLGDNRFNGSVSATIGSLFELQSLDLSHNALKGMMSEVYFSNLSRIRELDLSYSSLTVKFSSDWVPPFKLDTIRLGGCSLGPHFPEWLRTQNNFSELDMSNVGISGTIPDWFWDLSPRLSILNISHNQMSGNLPDLSAKFPILSQLDSSFNQFEGPLPLFPATISSLCLSDNMFSGSVSPLCKNVGGYLKLLDLSNNLLSGHFPNCLMRWQNLVVLNLANNTFSGEFPNSFGLLSGLETLTLRSNRFSGELPLSLKNCSQLMFLDLTENRFSGEIPAWIGETLSSLIFLSLQSNEFYGEIPLHLCRLTFLQILDLSLNNIGGKIPKCINNITAMAEKRESDSVIIGNSYGFTNFENVAIKFYEGSYINKVLLGWKGSKYEYKSILGLLRIIDISGNKLIGEIPEEMTGLLELVALNLSRNNLAGEIPAKIGQLQQLEALDLSGNLLSGSIPSSMADLNFMNCLNLSYNRLSGKIPSGTQLQTFSASAFAGNLALCGLPLIDQTCPGENMPQAPGNYLDGEEDFDEFMRWFYAGVPFGFSVFFIGVAGALLLTHSWRDWYFLLRVTLRGQCKKGHEISELEFTHSFVRGRQGIAVEKKNSGCTKVE</sequence>
<feature type="transmembrane region" description="Helical" evidence="13">
    <location>
        <begin position="1081"/>
        <end position="1103"/>
    </location>
</feature>
<evidence type="ECO:0000259" key="15">
    <source>
        <dbReference type="Pfam" id="PF23598"/>
    </source>
</evidence>
<evidence type="ECO:0000256" key="11">
    <source>
        <dbReference type="ARBA" id="ARBA00023170"/>
    </source>
</evidence>
<comment type="caution">
    <text evidence="16">The sequence shown here is derived from an EMBL/GenBank/DDBJ whole genome shotgun (WGS) entry which is preliminary data.</text>
</comment>
<feature type="domain" description="Disease resistance R13L4/SHOC-2-like LRR" evidence="15">
    <location>
        <begin position="94"/>
        <end position="336"/>
    </location>
</feature>
<evidence type="ECO:0000256" key="7">
    <source>
        <dbReference type="ARBA" id="ARBA00022729"/>
    </source>
</evidence>
<dbReference type="InterPro" id="IPR032675">
    <property type="entry name" value="LRR_dom_sf"/>
</dbReference>
<dbReference type="Pfam" id="PF08263">
    <property type="entry name" value="LRRNT_2"/>
    <property type="match status" value="1"/>
</dbReference>
<dbReference type="AlphaFoldDB" id="A0A9Q0J9D8"/>
<keyword evidence="9 13" id="KW-1133">Transmembrane helix</keyword>
<evidence type="ECO:0000256" key="1">
    <source>
        <dbReference type="ARBA" id="ARBA00004251"/>
    </source>
</evidence>
<keyword evidence="11" id="KW-0675">Receptor</keyword>
<evidence type="ECO:0000313" key="16">
    <source>
        <dbReference type="EMBL" id="KAJ4832470.1"/>
    </source>
</evidence>
<protein>
    <recommendedName>
        <fullName evidence="18">Leucine-rich repeat-containing N-terminal plant-type domain-containing protein</fullName>
    </recommendedName>
</protein>
<keyword evidence="12" id="KW-0325">Glycoprotein</keyword>
<dbReference type="PROSITE" id="PS51450">
    <property type="entry name" value="LRR"/>
    <property type="match status" value="2"/>
</dbReference>
<keyword evidence="3" id="KW-1003">Cell membrane</keyword>
<dbReference type="PANTHER" id="PTHR48063:SF101">
    <property type="entry name" value="LRR RECEPTOR-LIKE SERINE_THREONINE-PROTEIN KINASE FLS2"/>
    <property type="match status" value="1"/>
</dbReference>
<evidence type="ECO:0000256" key="2">
    <source>
        <dbReference type="ARBA" id="ARBA00009592"/>
    </source>
</evidence>
<dbReference type="PANTHER" id="PTHR48063">
    <property type="entry name" value="LRR RECEPTOR-LIKE KINASE"/>
    <property type="match status" value="1"/>
</dbReference>
<evidence type="ECO:0000256" key="9">
    <source>
        <dbReference type="ARBA" id="ARBA00022989"/>
    </source>
</evidence>
<dbReference type="Gene3D" id="3.80.10.10">
    <property type="entry name" value="Ribonuclease Inhibitor"/>
    <property type="match status" value="5"/>
</dbReference>
<dbReference type="InterPro" id="IPR046956">
    <property type="entry name" value="RLP23-like"/>
</dbReference>
<keyword evidence="17" id="KW-1185">Reference proteome</keyword>
<dbReference type="GO" id="GO:0007165">
    <property type="term" value="P:signal transduction"/>
    <property type="evidence" value="ECO:0007669"/>
    <property type="project" value="UniProtKB-ARBA"/>
</dbReference>
<dbReference type="Pfam" id="PF00560">
    <property type="entry name" value="LRR_1"/>
    <property type="match status" value="5"/>
</dbReference>
<evidence type="ECO:0000256" key="3">
    <source>
        <dbReference type="ARBA" id="ARBA00022475"/>
    </source>
</evidence>
<comment type="similarity">
    <text evidence="2">Belongs to the RLP family.</text>
</comment>
<evidence type="ECO:0008006" key="18">
    <source>
        <dbReference type="Google" id="ProtNLM"/>
    </source>
</evidence>
<reference evidence="16" key="2">
    <citation type="journal article" date="2023" name="Plants (Basel)">
        <title>Annotation of the Turnera subulata (Passifloraceae) Draft Genome Reveals the S-Locus Evolved after the Divergence of Turneroideae from Passifloroideae in a Stepwise Manner.</title>
        <authorList>
            <person name="Henning P.M."/>
            <person name="Roalson E.H."/>
            <person name="Mir W."/>
            <person name="McCubbin A.G."/>
            <person name="Shore J.S."/>
        </authorList>
    </citation>
    <scope>NUCLEOTIDE SEQUENCE</scope>
    <source>
        <strain evidence="16">F60SS</strain>
    </source>
</reference>
<evidence type="ECO:0000256" key="5">
    <source>
        <dbReference type="ARBA" id="ARBA00022614"/>
    </source>
</evidence>
<dbReference type="InterPro" id="IPR055414">
    <property type="entry name" value="LRR_R13L4/SHOC2-like"/>
</dbReference>
<evidence type="ECO:0000256" key="13">
    <source>
        <dbReference type="SAM" id="Phobius"/>
    </source>
</evidence>
<name>A0A9Q0J9D8_9ROSI</name>
<dbReference type="InterPro" id="IPR001611">
    <property type="entry name" value="Leu-rich_rpt"/>
</dbReference>
<dbReference type="FunFam" id="3.80.10.10:FF:000383">
    <property type="entry name" value="Leucine-rich repeat receptor protein kinase EMS1"/>
    <property type="match status" value="1"/>
</dbReference>
<dbReference type="PRINTS" id="PR00019">
    <property type="entry name" value="LEURICHRPT"/>
</dbReference>
<dbReference type="FunFam" id="3.80.10.10:FF:000041">
    <property type="entry name" value="LRR receptor-like serine/threonine-protein kinase ERECTA"/>
    <property type="match status" value="1"/>
</dbReference>
<reference evidence="16" key="1">
    <citation type="submission" date="2022-02" db="EMBL/GenBank/DDBJ databases">
        <authorList>
            <person name="Henning P.M."/>
            <person name="McCubbin A.G."/>
            <person name="Shore J.S."/>
        </authorList>
    </citation>
    <scope>NUCLEOTIDE SEQUENCE</scope>
    <source>
        <strain evidence="16">F60SS</strain>
        <tissue evidence="16">Leaves</tissue>
    </source>
</reference>
<dbReference type="FunFam" id="3.80.10.10:FF:000095">
    <property type="entry name" value="LRR receptor-like serine/threonine-protein kinase GSO1"/>
    <property type="match status" value="1"/>
</dbReference>
<dbReference type="EMBL" id="JAKUCV010005122">
    <property type="protein sequence ID" value="KAJ4832470.1"/>
    <property type="molecule type" value="Genomic_DNA"/>
</dbReference>